<dbReference type="Proteomes" id="UP000015453">
    <property type="component" value="Unassembled WGS sequence"/>
</dbReference>
<dbReference type="Pfam" id="PF13456">
    <property type="entry name" value="RVT_3"/>
    <property type="match status" value="1"/>
</dbReference>
<keyword evidence="6" id="KW-1185">Reference proteome</keyword>
<keyword evidence="1" id="KW-0863">Zinc-finger</keyword>
<gene>
    <name evidence="5" type="ORF">M569_00896</name>
</gene>
<dbReference type="PROSITE" id="PS50878">
    <property type="entry name" value="RT_POL"/>
    <property type="match status" value="1"/>
</dbReference>
<feature type="region of interest" description="Disordered" evidence="2">
    <location>
        <begin position="220"/>
        <end position="293"/>
    </location>
</feature>
<dbReference type="InterPro" id="IPR036397">
    <property type="entry name" value="RNaseH_sf"/>
</dbReference>
<dbReference type="GO" id="GO:0008270">
    <property type="term" value="F:zinc ion binding"/>
    <property type="evidence" value="ECO:0007669"/>
    <property type="project" value="UniProtKB-KW"/>
</dbReference>
<dbReference type="OrthoDB" id="1695837at2759"/>
<dbReference type="InterPro" id="IPR026960">
    <property type="entry name" value="RVT-Znf"/>
</dbReference>
<dbReference type="Pfam" id="PF14392">
    <property type="entry name" value="zf-CCHC_4"/>
    <property type="match status" value="1"/>
</dbReference>
<evidence type="ECO:0000259" key="4">
    <source>
        <dbReference type="PROSITE" id="PS50878"/>
    </source>
</evidence>
<dbReference type="Pfam" id="PF13966">
    <property type="entry name" value="zf-RVT"/>
    <property type="match status" value="1"/>
</dbReference>
<evidence type="ECO:0000259" key="3">
    <source>
        <dbReference type="PROSITE" id="PS50158"/>
    </source>
</evidence>
<dbReference type="InterPro" id="IPR025836">
    <property type="entry name" value="Zn_knuckle_CX2CX4HX4C"/>
</dbReference>
<feature type="compositionally biased region" description="Polar residues" evidence="2">
    <location>
        <begin position="258"/>
        <end position="275"/>
    </location>
</feature>
<sequence>MDSELADLLHSISLTEKERPRTPLPPGIRPTNPADSGFYLVGKVFNRRTVNPEAFARTMQMAFTLIRKVEIKNLGDNRFLFRFTDSGDYNRILSSAPWHYEHHLLLLTPLLLNQQWDKVDLVWADFHVQVRGIPFVSYTEELARIIGNRIGRYIEADLNEEGLSKDASLRIRVSIDTREPLVRLVCLDSVEGDTLTGFLSYEKLPIICEDCGRLDHAKKDCPLPVNKQKSAPTKVEYGPWLRAKPPRPLGANFKPPTRQRQTSPANQRPSSQSPKPDQDRDDPLPNQSSQLNQEVLYGGNSVHRSRDEIMQEQENLNLLSGPSSLPDISLHSPIGNPPGSTISNFTSHTGTTALVLDTDMTPVFELKEDFILPQLQRTKKRLHDEVAANLDDVEGVELDPAHPNELLKLELSRLELALDSSALERAYYIDINNYADGVQCRLTGFYGNPLCSARPESWDLLRRLHHHSSRPWLCIGDFNEVLFPHEYSSRVSRSPTQMANFRSALMDCGLQDLPFQGHIFTWSNKRRNPQTVYARLDRGTASGQWLRLYPSTTTYHLPFGGSDHAPILVRCLPHSPAADHRNPRRFRFEARWMSIPGCETTIRDAWTSSRGPPSTLQPRLSHTRISLLKWHQHQIGPLKAQIKRVETELAAIATATLTDISIAQETQLRSELDGLLMQEEMFWKQRSKVHWMAKGDRNTAYFHACASARRDLNRISVIIDSEGQQHTSTGGIHSAIIDYFSGIFSSTRPTEEMLASTTQAISAGLTDSMKARLRAPFTKEEIWPALKNMKPLSAPGPDGFPPVFFQRFWPIVQQQVSEAVLRLLNRRELEGNLNHTNIVLIPKVPQPRLVSHFRPISLCNVVYKIASKMVANRLKSILGALITEEQSAFLPGRAISDNLLMAKVLERLSFPSEFIDLIMLLISSVSYSVIINGAAVGRILPSRGIRQGDPLSPYLFILCADALSAMIREAATISPDIGIQINPLAPKISHLLFADDTVIYIRATLEALQRIRAILTAYAMASGQQINLDKSLLILSRGGDENHRHLLAESVGIPLASDLGRYLGLPSAIGKSRRAIFQSIQEKVEAKIMHWSSRMLSQAGRSVLIKAVLQVIPVYTMSCFLLPKSFLHKLMAAITRFWWSGSGSKKMHWLPREELTVNLAAGGLSFRDLLLFNRAMVAKQSWRLLSHPNSICSRLIKAKYYPHSSFLMAPLGRSPSYVWRGIHSSREVLLGGLRWRIGNGLSVDAWKDPWIPNTFAFKPTSAAPQGVGSILVKDFILSNHSGWNHTRLRQIFSPLDVKHILSIPLAKNSCPDRLIWHYTRHGEYSVKTGYQLLKGREDMLRPSSSQVNHDCILMWRALWKLQLPTRILTFGWRFAKNILPLKENLVRRRVGTDPTCPVCEMDRESWYHAFLTCPFSQAVWRLGGIPMDSVGREPLFPVDWLIARFQQLRAEQFSGLLVTLWCIWRHRMDHRHNQVTLDPLRTHHLIRYYVDSSGSAFSEQLDPPLLPPLLQQRWECPPVGFVKLNFDSGRCTPSSTGLGGLIRDDQGRCQAWFSYQLDTELDPEAGEALAARKILELALAMGFTRVIVEGDCLTVLQALADQAVTLFASLGNVLQDSLRLMEQFEACRLSHTRRQFNAAAHHLAKGQGRLY</sequence>
<dbReference type="Gene3D" id="3.30.420.10">
    <property type="entry name" value="Ribonuclease H-like superfamily/Ribonuclease H"/>
    <property type="match status" value="1"/>
</dbReference>
<name>S8D906_9LAMI</name>
<evidence type="ECO:0000313" key="6">
    <source>
        <dbReference type="Proteomes" id="UP000015453"/>
    </source>
</evidence>
<organism evidence="5 6">
    <name type="scientific">Genlisea aurea</name>
    <dbReference type="NCBI Taxonomy" id="192259"/>
    <lineage>
        <taxon>Eukaryota</taxon>
        <taxon>Viridiplantae</taxon>
        <taxon>Streptophyta</taxon>
        <taxon>Embryophyta</taxon>
        <taxon>Tracheophyta</taxon>
        <taxon>Spermatophyta</taxon>
        <taxon>Magnoliopsida</taxon>
        <taxon>eudicotyledons</taxon>
        <taxon>Gunneridae</taxon>
        <taxon>Pentapetalae</taxon>
        <taxon>asterids</taxon>
        <taxon>lamiids</taxon>
        <taxon>Lamiales</taxon>
        <taxon>Lentibulariaceae</taxon>
        <taxon>Genlisea</taxon>
    </lineage>
</organism>
<protein>
    <recommendedName>
        <fullName evidence="7">Reverse transcriptase domain-containing protein</fullName>
    </recommendedName>
</protein>
<dbReference type="CDD" id="cd01650">
    <property type="entry name" value="RT_nLTR_like"/>
    <property type="match status" value="1"/>
</dbReference>
<dbReference type="InterPro" id="IPR025558">
    <property type="entry name" value="DUF4283"/>
</dbReference>
<reference evidence="5 6" key="1">
    <citation type="journal article" date="2013" name="BMC Genomics">
        <title>The miniature genome of a carnivorous plant Genlisea aurea contains a low number of genes and short non-coding sequences.</title>
        <authorList>
            <person name="Leushkin E.V."/>
            <person name="Sutormin R.A."/>
            <person name="Nabieva E.R."/>
            <person name="Penin A.A."/>
            <person name="Kondrashov A.S."/>
            <person name="Logacheva M.D."/>
        </authorList>
    </citation>
    <scope>NUCLEOTIDE SEQUENCE [LARGE SCALE GENOMIC DNA]</scope>
</reference>
<dbReference type="SUPFAM" id="SSF56672">
    <property type="entry name" value="DNA/RNA polymerases"/>
    <property type="match status" value="1"/>
</dbReference>
<feature type="domain" description="CCHC-type" evidence="3">
    <location>
        <begin position="208"/>
        <end position="222"/>
    </location>
</feature>
<dbReference type="InterPro" id="IPR002156">
    <property type="entry name" value="RNaseH_domain"/>
</dbReference>
<dbReference type="SUPFAM" id="SSF56219">
    <property type="entry name" value="DNase I-like"/>
    <property type="match status" value="1"/>
</dbReference>
<dbReference type="InterPro" id="IPR044730">
    <property type="entry name" value="RNase_H-like_dom_plant"/>
</dbReference>
<proteinExistence type="predicted"/>
<accession>S8D906</accession>
<dbReference type="Pfam" id="PF14111">
    <property type="entry name" value="DUF4283"/>
    <property type="match status" value="1"/>
</dbReference>
<feature type="non-terminal residue" evidence="5">
    <location>
        <position position="1651"/>
    </location>
</feature>
<feature type="domain" description="Reverse transcriptase" evidence="4">
    <location>
        <begin position="822"/>
        <end position="1067"/>
    </location>
</feature>
<dbReference type="GO" id="GO:0004523">
    <property type="term" value="F:RNA-DNA hybrid ribonuclease activity"/>
    <property type="evidence" value="ECO:0007669"/>
    <property type="project" value="InterPro"/>
</dbReference>
<dbReference type="InterPro" id="IPR036691">
    <property type="entry name" value="Endo/exonu/phosph_ase_sf"/>
</dbReference>
<dbReference type="CDD" id="cd06222">
    <property type="entry name" value="RNase_H_like"/>
    <property type="match status" value="1"/>
</dbReference>
<dbReference type="PANTHER" id="PTHR33116:SF86">
    <property type="entry name" value="REVERSE TRANSCRIPTASE DOMAIN-CONTAINING PROTEIN"/>
    <property type="match status" value="1"/>
</dbReference>
<keyword evidence="1" id="KW-0862">Zinc</keyword>
<keyword evidence="1" id="KW-0479">Metal-binding</keyword>
<evidence type="ECO:0000256" key="1">
    <source>
        <dbReference type="PROSITE-ProRule" id="PRU00047"/>
    </source>
</evidence>
<dbReference type="EMBL" id="AUSU01000268">
    <property type="protein sequence ID" value="EPS73861.1"/>
    <property type="molecule type" value="Genomic_DNA"/>
</dbReference>
<evidence type="ECO:0008006" key="7">
    <source>
        <dbReference type="Google" id="ProtNLM"/>
    </source>
</evidence>
<comment type="caution">
    <text evidence="5">The sequence shown here is derived from an EMBL/GenBank/DDBJ whole genome shotgun (WGS) entry which is preliminary data.</text>
</comment>
<dbReference type="InterPro" id="IPR001878">
    <property type="entry name" value="Znf_CCHC"/>
</dbReference>
<dbReference type="InterPro" id="IPR000477">
    <property type="entry name" value="RT_dom"/>
</dbReference>
<dbReference type="PROSITE" id="PS50158">
    <property type="entry name" value="ZF_CCHC"/>
    <property type="match status" value="1"/>
</dbReference>
<dbReference type="Pfam" id="PF00078">
    <property type="entry name" value="RVT_1"/>
    <property type="match status" value="1"/>
</dbReference>
<dbReference type="Gene3D" id="3.60.10.10">
    <property type="entry name" value="Endonuclease/exonuclease/phosphatase"/>
    <property type="match status" value="1"/>
</dbReference>
<dbReference type="PANTHER" id="PTHR33116">
    <property type="entry name" value="REVERSE TRANSCRIPTASE ZINC-BINDING DOMAIN-CONTAINING PROTEIN-RELATED-RELATED"/>
    <property type="match status" value="1"/>
</dbReference>
<evidence type="ECO:0000313" key="5">
    <source>
        <dbReference type="EMBL" id="EPS73861.1"/>
    </source>
</evidence>
<dbReference type="InterPro" id="IPR043502">
    <property type="entry name" value="DNA/RNA_pol_sf"/>
</dbReference>
<evidence type="ECO:0000256" key="2">
    <source>
        <dbReference type="SAM" id="MobiDB-lite"/>
    </source>
</evidence>
<dbReference type="GO" id="GO:0003676">
    <property type="term" value="F:nucleic acid binding"/>
    <property type="evidence" value="ECO:0007669"/>
    <property type="project" value="InterPro"/>
</dbReference>